<organism evidence="5 6">
    <name type="scientific">Stylosanthes scabra</name>
    <dbReference type="NCBI Taxonomy" id="79078"/>
    <lineage>
        <taxon>Eukaryota</taxon>
        <taxon>Viridiplantae</taxon>
        <taxon>Streptophyta</taxon>
        <taxon>Embryophyta</taxon>
        <taxon>Tracheophyta</taxon>
        <taxon>Spermatophyta</taxon>
        <taxon>Magnoliopsida</taxon>
        <taxon>eudicotyledons</taxon>
        <taxon>Gunneridae</taxon>
        <taxon>Pentapetalae</taxon>
        <taxon>rosids</taxon>
        <taxon>fabids</taxon>
        <taxon>Fabales</taxon>
        <taxon>Fabaceae</taxon>
        <taxon>Papilionoideae</taxon>
        <taxon>50 kb inversion clade</taxon>
        <taxon>dalbergioids sensu lato</taxon>
        <taxon>Dalbergieae</taxon>
        <taxon>Pterocarpus clade</taxon>
        <taxon>Stylosanthes</taxon>
    </lineage>
</organism>
<feature type="chain" id="PRO_5045726510" description="Wall-associated receptor kinase galacturonan-binding domain-containing protein" evidence="3">
    <location>
        <begin position="26"/>
        <end position="300"/>
    </location>
</feature>
<feature type="domain" description="Wall-associated receptor kinase galacturonan-binding" evidence="4">
    <location>
        <begin position="35"/>
        <end position="93"/>
    </location>
</feature>
<reference evidence="5 6" key="1">
    <citation type="journal article" date="2023" name="Plants (Basel)">
        <title>Bridging the Gap: Combining Genomics and Transcriptomics Approaches to Understand Stylosanthes scabra, an Orphan Legume from the Brazilian Caatinga.</title>
        <authorList>
            <person name="Ferreira-Neto J.R.C."/>
            <person name="da Silva M.D."/>
            <person name="Binneck E."/>
            <person name="de Melo N.F."/>
            <person name="da Silva R.H."/>
            <person name="de Melo A.L.T.M."/>
            <person name="Pandolfi V."/>
            <person name="Bustamante F.O."/>
            <person name="Brasileiro-Vidal A.C."/>
            <person name="Benko-Iseppon A.M."/>
        </authorList>
    </citation>
    <scope>NUCLEOTIDE SEQUENCE [LARGE SCALE GENOMIC DNA]</scope>
    <source>
        <tissue evidence="5">Leaves</tissue>
    </source>
</reference>
<evidence type="ECO:0000256" key="2">
    <source>
        <dbReference type="ARBA" id="ARBA00022729"/>
    </source>
</evidence>
<evidence type="ECO:0000256" key="1">
    <source>
        <dbReference type="ARBA" id="ARBA00004167"/>
    </source>
</evidence>
<dbReference type="Pfam" id="PF13947">
    <property type="entry name" value="GUB_WAK_bind"/>
    <property type="match status" value="1"/>
</dbReference>
<evidence type="ECO:0000256" key="3">
    <source>
        <dbReference type="SAM" id="SignalP"/>
    </source>
</evidence>
<dbReference type="EMBL" id="JASCZI010211518">
    <property type="protein sequence ID" value="MED6193616.1"/>
    <property type="molecule type" value="Genomic_DNA"/>
</dbReference>
<protein>
    <recommendedName>
        <fullName evidence="4">Wall-associated receptor kinase galacturonan-binding domain-containing protein</fullName>
    </recommendedName>
</protein>
<evidence type="ECO:0000313" key="6">
    <source>
        <dbReference type="Proteomes" id="UP001341840"/>
    </source>
</evidence>
<evidence type="ECO:0000313" key="5">
    <source>
        <dbReference type="EMBL" id="MED6193616.1"/>
    </source>
</evidence>
<name>A0ABU6X8B9_9FABA</name>
<dbReference type="PANTHER" id="PTHR33491">
    <property type="entry name" value="OSJNBA0016N04.9 PROTEIN"/>
    <property type="match status" value="1"/>
</dbReference>
<accession>A0ABU6X8B9</accession>
<comment type="caution">
    <text evidence="5">The sequence shown here is derived from an EMBL/GenBank/DDBJ whole genome shotgun (WGS) entry which is preliminary data.</text>
</comment>
<feature type="signal peptide" evidence="3">
    <location>
        <begin position="1"/>
        <end position="25"/>
    </location>
</feature>
<comment type="subcellular location">
    <subcellularLocation>
        <location evidence="1">Membrane</location>
        <topology evidence="1">Single-pass membrane protein</topology>
    </subcellularLocation>
</comment>
<evidence type="ECO:0000259" key="4">
    <source>
        <dbReference type="Pfam" id="PF13947"/>
    </source>
</evidence>
<keyword evidence="2 3" id="KW-0732">Signal</keyword>
<gene>
    <name evidence="5" type="ORF">PIB30_021268</name>
</gene>
<proteinExistence type="predicted"/>
<sequence length="300" mass="33049">MILPFALFHIIIIILVFIIKTLAYAQDPIIAKPGCKSRCGNIDIAYPFGMNDPRCYAHKWFEINCTHDKPYLKSLNNLEVTQIYANQSTVEIKNPIYRWNCESKNASQVINLSGSPYVYSQDYNKFVAVACNTVTYLWSQGSAVGGCVSICNDDQDNNIILGTEGCRGMSCCETSLPQQLSEYNATIQDLTSQCVGVSTHSRFLAPPSNDAESPSSSPDPCNYALIVTEGWLKNYYGSGGVEKFGELKNTDSVPAMLAWEILNEMQNINNSSVNNNGICSVSNVTQNTTSGLDVSLPNWL</sequence>
<keyword evidence="6" id="KW-1185">Reference proteome</keyword>
<dbReference type="Proteomes" id="UP001341840">
    <property type="component" value="Unassembled WGS sequence"/>
</dbReference>
<dbReference type="InterPro" id="IPR025287">
    <property type="entry name" value="WAK_GUB"/>
</dbReference>